<dbReference type="RefSeq" id="WP_065077996.1">
    <property type="nucleotide sequence ID" value="NZ_LROS01000015.1"/>
</dbReference>
<dbReference type="EMBL" id="LROS01000015">
    <property type="protein sequence ID" value="OBR94151.1"/>
    <property type="molecule type" value="Genomic_DNA"/>
</dbReference>
<comment type="caution">
    <text evidence="2">The sequence shown here is derived from an EMBL/GenBank/DDBJ whole genome shotgun (WGS) entry which is preliminary data.</text>
</comment>
<organism evidence="2 3">
    <name type="scientific">Clostridium ragsdalei P11</name>
    <dbReference type="NCBI Taxonomy" id="1353534"/>
    <lineage>
        <taxon>Bacteria</taxon>
        <taxon>Bacillati</taxon>
        <taxon>Bacillota</taxon>
        <taxon>Clostridia</taxon>
        <taxon>Eubacteriales</taxon>
        <taxon>Clostridiaceae</taxon>
        <taxon>Clostridium</taxon>
    </lineage>
</organism>
<name>A0A1A6AVN6_9CLOT</name>
<evidence type="ECO:0000313" key="3">
    <source>
        <dbReference type="Proteomes" id="UP000093954"/>
    </source>
</evidence>
<keyword evidence="1" id="KW-0175">Coiled coil</keyword>
<evidence type="ECO:0000256" key="1">
    <source>
        <dbReference type="SAM" id="Coils"/>
    </source>
</evidence>
<keyword evidence="3" id="KW-1185">Reference proteome</keyword>
<accession>A0A1A6AVN6</accession>
<dbReference type="Proteomes" id="UP000093954">
    <property type="component" value="Unassembled WGS sequence"/>
</dbReference>
<dbReference type="AlphaFoldDB" id="A0A1A6AVN6"/>
<sequence length="275" mass="31966">MITLFNEYKDAGKISEALMVGRNMVNQDHGDVEKFSTYLELLLSLAERLPSLDERKQFVGQANVTLAFFEENADLNVELVEKINTYKNRIDEISSKLITEENERTSKALKGIEASNNKFIKELYQAKQVLSKANSQEEVDKVLVEISQIDAKIEHDYLTDEQKTHYDQINKECTACISDKMRKMEHKSNVAYNKKAVESYNKAFKMFKNDEEKYKNQTQLFSLVSSTLFAYDAARLFNETLIYYNHVYSYIFGKLDDDGKLALTRFSIECERKLR</sequence>
<dbReference type="PATRIC" id="fig|1353534.3.peg.1727"/>
<gene>
    <name evidence="2" type="ORF">CLRAG_16910</name>
</gene>
<protein>
    <submittedName>
        <fullName evidence="2">Uncharacterized protein</fullName>
    </submittedName>
</protein>
<reference evidence="2 3" key="1">
    <citation type="journal article" date="2012" name="Front. Microbiol.">
        <title>Draft Genome Sequence of the Virulent Strain 01-B526 of the Fish Pathogen Aeromonas salmonicida.</title>
        <authorList>
            <person name="Charette S.J."/>
            <person name="Brochu F."/>
            <person name="Boyle B."/>
            <person name="Filion G."/>
            <person name="Tanaka K.H."/>
            <person name="Derome N."/>
        </authorList>
    </citation>
    <scope>NUCLEOTIDE SEQUENCE [LARGE SCALE GENOMIC DNA]</scope>
    <source>
        <strain evidence="2 3">P11</strain>
    </source>
</reference>
<feature type="coiled-coil region" evidence="1">
    <location>
        <begin position="76"/>
        <end position="103"/>
    </location>
</feature>
<proteinExistence type="predicted"/>
<evidence type="ECO:0000313" key="2">
    <source>
        <dbReference type="EMBL" id="OBR94151.1"/>
    </source>
</evidence>